<accession>A0A4R6SJC4</accession>
<dbReference type="InterPro" id="IPR029021">
    <property type="entry name" value="Prot-tyrosine_phosphatase-like"/>
</dbReference>
<dbReference type="RefSeq" id="WP_133847100.1">
    <property type="nucleotide sequence ID" value="NZ_SNXZ01000001.1"/>
</dbReference>
<comment type="caution">
    <text evidence="3">The sequence shown here is derived from an EMBL/GenBank/DDBJ whole genome shotgun (WGS) entry which is preliminary data.</text>
</comment>
<dbReference type="EMBL" id="SNXZ01000001">
    <property type="protein sequence ID" value="TDQ04139.1"/>
    <property type="molecule type" value="Genomic_DNA"/>
</dbReference>
<dbReference type="Pfam" id="PF22784">
    <property type="entry name" value="PTP-SAK"/>
    <property type="match status" value="1"/>
</dbReference>
<dbReference type="InterPro" id="IPR057023">
    <property type="entry name" value="PTP-SAK"/>
</dbReference>
<dbReference type="AlphaFoldDB" id="A0A4R6SJC4"/>
<dbReference type="Proteomes" id="UP000295444">
    <property type="component" value="Unassembled WGS sequence"/>
</dbReference>
<sequence>MSDRRKTYVELPDGRKVRGRGLRLPFDGPDPDYGLYLGHQPEVAWPHDNLDWPDFRLPRDSALAVSLIKALHARAATERVEVACGGGIGRTGTVISCLAVLSGVPAEEAVAWTRAHYHPRAVETPWQKRWVRRFPSGGICLPDWPSS</sequence>
<evidence type="ECO:0000256" key="1">
    <source>
        <dbReference type="ARBA" id="ARBA00022801"/>
    </source>
</evidence>
<organism evidence="3 4">
    <name type="scientific">Labedaea rhizosphaerae</name>
    <dbReference type="NCBI Taxonomy" id="598644"/>
    <lineage>
        <taxon>Bacteria</taxon>
        <taxon>Bacillati</taxon>
        <taxon>Actinomycetota</taxon>
        <taxon>Actinomycetes</taxon>
        <taxon>Pseudonocardiales</taxon>
        <taxon>Pseudonocardiaceae</taxon>
        <taxon>Labedaea</taxon>
    </lineage>
</organism>
<keyword evidence="4" id="KW-1185">Reference proteome</keyword>
<name>A0A4R6SJC4_LABRH</name>
<dbReference type="Gene3D" id="3.90.190.10">
    <property type="entry name" value="Protein tyrosine phosphatase superfamily"/>
    <property type="match status" value="1"/>
</dbReference>
<dbReference type="GO" id="GO:0016791">
    <property type="term" value="F:phosphatase activity"/>
    <property type="evidence" value="ECO:0007669"/>
    <property type="project" value="UniProtKB-ARBA"/>
</dbReference>
<dbReference type="PROSITE" id="PS50056">
    <property type="entry name" value="TYR_PHOSPHATASE_2"/>
    <property type="match status" value="1"/>
</dbReference>
<evidence type="ECO:0000313" key="3">
    <source>
        <dbReference type="EMBL" id="TDQ04139.1"/>
    </source>
</evidence>
<dbReference type="SUPFAM" id="SSF52799">
    <property type="entry name" value="(Phosphotyrosine protein) phosphatases II"/>
    <property type="match status" value="1"/>
</dbReference>
<evidence type="ECO:0000313" key="4">
    <source>
        <dbReference type="Proteomes" id="UP000295444"/>
    </source>
</evidence>
<dbReference type="OrthoDB" id="2629679at2"/>
<dbReference type="InterPro" id="IPR000387">
    <property type="entry name" value="Tyr_Pase_dom"/>
</dbReference>
<gene>
    <name evidence="3" type="ORF">EV186_10180</name>
</gene>
<protein>
    <submittedName>
        <fullName evidence="3">Protein-tyrosine phosphatase</fullName>
    </submittedName>
</protein>
<evidence type="ECO:0000259" key="2">
    <source>
        <dbReference type="PROSITE" id="PS50056"/>
    </source>
</evidence>
<reference evidence="3 4" key="1">
    <citation type="submission" date="2019-03" db="EMBL/GenBank/DDBJ databases">
        <title>Genomic Encyclopedia of Type Strains, Phase IV (KMG-IV): sequencing the most valuable type-strain genomes for metagenomic binning, comparative biology and taxonomic classification.</title>
        <authorList>
            <person name="Goeker M."/>
        </authorList>
    </citation>
    <scope>NUCLEOTIDE SEQUENCE [LARGE SCALE GENOMIC DNA]</scope>
    <source>
        <strain evidence="3 4">DSM 45361</strain>
    </source>
</reference>
<keyword evidence="1" id="KW-0378">Hydrolase</keyword>
<proteinExistence type="predicted"/>
<feature type="domain" description="Tyrosine specific protein phosphatases" evidence="2">
    <location>
        <begin position="65"/>
        <end position="114"/>
    </location>
</feature>